<comment type="caution">
    <text evidence="2">The sequence shown here is derived from an EMBL/GenBank/DDBJ whole genome shotgun (WGS) entry which is preliminary data.</text>
</comment>
<dbReference type="InterPro" id="IPR029044">
    <property type="entry name" value="Nucleotide-diphossugar_trans"/>
</dbReference>
<accession>A0A1F6LJ31</accession>
<dbReference type="InterPro" id="IPR013785">
    <property type="entry name" value="Aldolase_TIM"/>
</dbReference>
<dbReference type="InterPro" id="IPR003329">
    <property type="entry name" value="Cytidylyl_trans"/>
</dbReference>
<dbReference type="GO" id="GO:0005829">
    <property type="term" value="C:cytosol"/>
    <property type="evidence" value="ECO:0007669"/>
    <property type="project" value="TreeGrafter"/>
</dbReference>
<dbReference type="SUPFAM" id="SSF51569">
    <property type="entry name" value="Aldolase"/>
    <property type="match status" value="1"/>
</dbReference>
<evidence type="ECO:0000313" key="3">
    <source>
        <dbReference type="Proteomes" id="UP000177067"/>
    </source>
</evidence>
<organism evidence="2 3">
    <name type="scientific">Candidatus Magasanikbacteria bacterium RIFCSPHIGHO2_01_FULL_33_34</name>
    <dbReference type="NCBI Taxonomy" id="1798671"/>
    <lineage>
        <taxon>Bacteria</taxon>
        <taxon>Candidatus Magasanikiibacteriota</taxon>
    </lineage>
</organism>
<dbReference type="Gene3D" id="3.20.20.70">
    <property type="entry name" value="Aldolase class I"/>
    <property type="match status" value="1"/>
</dbReference>
<dbReference type="Pfam" id="PF03102">
    <property type="entry name" value="NeuB"/>
    <property type="match status" value="1"/>
</dbReference>
<dbReference type="PANTHER" id="PTHR42866:SF1">
    <property type="entry name" value="SPORE COAT POLYSACCHARIDE BIOSYNTHESIS PROTEIN SPSF"/>
    <property type="match status" value="1"/>
</dbReference>
<sequence>MYNILELANVHGGDKEHLLSLINEFSEFEGNFGMKFQPFKYDEIATKDFEWYPVYEELFFTLDEWKEVFIEAKKTKDIWIDVFDIYSVEVIKDNLSDIYGLKFQTSVLDNRKLFTALSKLDLSRLKVVVNVAGHRIEDIRNYAERIKNELKPQELIVQVGFQGYPTKLEDSGLNKIKIIKDKLNYRISFTEHLDPNDEESIRLPVVAVLFGADIIEKHIRHSSLETKYDFQSSIKIDMYRKYIELLKENNNLETFLNEKEKTLLLPSIPFVNENEKEYLYKSKQKPLAGHNLEAGQLLSLQDDLSFKRSPATGITIDKIEELVRSFCILDKNKQENEGFEERDFRKAKIATIIACRMKSTRLPKKAILPIGDISSIELCIKHTLQFENVDEVILATSTEDEDAILEKYTYSDEVIFHKGHPDDVIERYLGVAEKRGIDVVVRVTGDMQYISNDIAQILLKSHFETGADYTNAREAAIGANLEIMNVRAMRKIKKYFPSADYSEYMSYYFWNNPDYFKLNFVDLPKDLIRGYRLTLDYPEDLEMFKKIEEYFQQTGEEYSIKELFNYLDNNPEVAKINANCTLKYKTDPELIKTLKEKTTIKR</sequence>
<dbReference type="EMBL" id="MFPS01000007">
    <property type="protein sequence ID" value="OGH59391.1"/>
    <property type="molecule type" value="Genomic_DNA"/>
</dbReference>
<reference evidence="2 3" key="1">
    <citation type="journal article" date="2016" name="Nat. Commun.">
        <title>Thousands of microbial genomes shed light on interconnected biogeochemical processes in an aquifer system.</title>
        <authorList>
            <person name="Anantharaman K."/>
            <person name="Brown C.T."/>
            <person name="Hug L.A."/>
            <person name="Sharon I."/>
            <person name="Castelle C.J."/>
            <person name="Probst A.J."/>
            <person name="Thomas B.C."/>
            <person name="Singh A."/>
            <person name="Wilkins M.J."/>
            <person name="Karaoz U."/>
            <person name="Brodie E.L."/>
            <person name="Williams K.H."/>
            <person name="Hubbard S.S."/>
            <person name="Banfield J.F."/>
        </authorList>
    </citation>
    <scope>NUCLEOTIDE SEQUENCE [LARGE SCALE GENOMIC DNA]</scope>
</reference>
<dbReference type="AlphaFoldDB" id="A0A1F6LJ31"/>
<dbReference type="Gene3D" id="3.90.550.10">
    <property type="entry name" value="Spore Coat Polysaccharide Biosynthesis Protein SpsA, Chain A"/>
    <property type="match status" value="1"/>
</dbReference>
<dbReference type="SUPFAM" id="SSF53448">
    <property type="entry name" value="Nucleotide-diphospho-sugar transferases"/>
    <property type="match status" value="1"/>
</dbReference>
<evidence type="ECO:0000259" key="1">
    <source>
        <dbReference type="Pfam" id="PF03102"/>
    </source>
</evidence>
<dbReference type="Pfam" id="PF02348">
    <property type="entry name" value="CTP_transf_3"/>
    <property type="match status" value="1"/>
</dbReference>
<dbReference type="GO" id="GO:0016051">
    <property type="term" value="P:carbohydrate biosynthetic process"/>
    <property type="evidence" value="ECO:0007669"/>
    <property type="project" value="InterPro"/>
</dbReference>
<dbReference type="Proteomes" id="UP000177067">
    <property type="component" value="Unassembled WGS sequence"/>
</dbReference>
<gene>
    <name evidence="2" type="ORF">A2725_01010</name>
</gene>
<evidence type="ECO:0000313" key="2">
    <source>
        <dbReference type="EMBL" id="OGH59391.1"/>
    </source>
</evidence>
<dbReference type="InterPro" id="IPR013132">
    <property type="entry name" value="PseI/NeuA/B-like_N"/>
</dbReference>
<name>A0A1F6LJ31_9BACT</name>
<protein>
    <recommendedName>
        <fullName evidence="1">PseI/NeuA/B-like domain-containing protein</fullName>
    </recommendedName>
</protein>
<dbReference type="PANTHER" id="PTHR42866">
    <property type="entry name" value="3-DEOXY-MANNO-OCTULOSONATE CYTIDYLYLTRANSFERASE"/>
    <property type="match status" value="1"/>
</dbReference>
<feature type="domain" description="PseI/NeuA/B-like" evidence="1">
    <location>
        <begin position="50"/>
        <end position="246"/>
    </location>
</feature>
<proteinExistence type="predicted"/>